<dbReference type="EMBL" id="JAGINW010000001">
    <property type="protein sequence ID" value="MBP2328549.1"/>
    <property type="molecule type" value="Genomic_DNA"/>
</dbReference>
<organism evidence="1 2">
    <name type="scientific">Kibdelosporangium banguiense</name>
    <dbReference type="NCBI Taxonomy" id="1365924"/>
    <lineage>
        <taxon>Bacteria</taxon>
        <taxon>Bacillati</taxon>
        <taxon>Actinomycetota</taxon>
        <taxon>Actinomycetes</taxon>
        <taxon>Pseudonocardiales</taxon>
        <taxon>Pseudonocardiaceae</taxon>
        <taxon>Kibdelosporangium</taxon>
    </lineage>
</organism>
<reference evidence="1 2" key="1">
    <citation type="submission" date="2021-03" db="EMBL/GenBank/DDBJ databases">
        <title>Sequencing the genomes of 1000 actinobacteria strains.</title>
        <authorList>
            <person name="Klenk H.-P."/>
        </authorList>
    </citation>
    <scope>NUCLEOTIDE SEQUENCE [LARGE SCALE GENOMIC DNA]</scope>
    <source>
        <strain evidence="1 2">DSM 46670</strain>
    </source>
</reference>
<accession>A0ABS4TVY4</accession>
<keyword evidence="2" id="KW-1185">Reference proteome</keyword>
<comment type="caution">
    <text evidence="1">The sequence shown here is derived from an EMBL/GenBank/DDBJ whole genome shotgun (WGS) entry which is preliminary data.</text>
</comment>
<protein>
    <submittedName>
        <fullName evidence="1">Uncharacterized protein</fullName>
    </submittedName>
</protein>
<evidence type="ECO:0000313" key="1">
    <source>
        <dbReference type="EMBL" id="MBP2328549.1"/>
    </source>
</evidence>
<name>A0ABS4TVY4_9PSEU</name>
<gene>
    <name evidence="1" type="ORF">JOF56_008934</name>
</gene>
<sequence length="34" mass="3571">MIGGNLNHVVTGTCVYAAIGSVFVRNRFPGFDSA</sequence>
<evidence type="ECO:0000313" key="2">
    <source>
        <dbReference type="Proteomes" id="UP001519332"/>
    </source>
</evidence>
<dbReference type="Proteomes" id="UP001519332">
    <property type="component" value="Unassembled WGS sequence"/>
</dbReference>
<proteinExistence type="predicted"/>